<dbReference type="SUPFAM" id="SSF102114">
    <property type="entry name" value="Radical SAM enzymes"/>
    <property type="match status" value="1"/>
</dbReference>
<dbReference type="InterPro" id="IPR058240">
    <property type="entry name" value="rSAM_sf"/>
</dbReference>
<reference evidence="3" key="1">
    <citation type="submission" date="2016-10" db="EMBL/GenBank/DDBJ databases">
        <authorList>
            <person name="Varghese N."/>
            <person name="Submissions S."/>
        </authorList>
    </citation>
    <scope>NUCLEOTIDE SEQUENCE [LARGE SCALE GENOMIC DNA]</scope>
    <source>
        <strain evidence="3">DSM 14807</strain>
    </source>
</reference>
<dbReference type="STRING" id="1393122.SAMN05660895_0960"/>
<evidence type="ECO:0000313" key="2">
    <source>
        <dbReference type="EMBL" id="SFV31032.1"/>
    </source>
</evidence>
<keyword evidence="3" id="KW-1185">Reference proteome</keyword>
<evidence type="ECO:0000313" key="3">
    <source>
        <dbReference type="Proteomes" id="UP000199537"/>
    </source>
</evidence>
<organism evidence="2 3">
    <name type="scientific">Thermoflavifilum thermophilum</name>
    <dbReference type="NCBI Taxonomy" id="1393122"/>
    <lineage>
        <taxon>Bacteria</taxon>
        <taxon>Pseudomonadati</taxon>
        <taxon>Bacteroidota</taxon>
        <taxon>Chitinophagia</taxon>
        <taxon>Chitinophagales</taxon>
        <taxon>Chitinophagaceae</taxon>
        <taxon>Thermoflavifilum</taxon>
    </lineage>
</organism>
<gene>
    <name evidence="2" type="ORF">SAMN05660895_0960</name>
</gene>
<feature type="domain" description="Elp3/MiaA/NifB-like radical SAM core" evidence="1">
    <location>
        <begin position="32"/>
        <end position="249"/>
    </location>
</feature>
<dbReference type="PIRSF" id="PIRSF004954">
    <property type="entry name" value="Radical_SAM"/>
    <property type="match status" value="1"/>
</dbReference>
<dbReference type="OrthoDB" id="4501995at2"/>
<dbReference type="Proteomes" id="UP000199537">
    <property type="component" value="Unassembled WGS sequence"/>
</dbReference>
<proteinExistence type="predicted"/>
<evidence type="ECO:0000259" key="1">
    <source>
        <dbReference type="SMART" id="SM00729"/>
    </source>
</evidence>
<dbReference type="AlphaFoldDB" id="A0A1I7N8M1"/>
<dbReference type="RefSeq" id="WP_092458468.1">
    <property type="nucleotide sequence ID" value="NZ_FPCJ01000001.1"/>
</dbReference>
<dbReference type="SMART" id="SM00729">
    <property type="entry name" value="Elp3"/>
    <property type="match status" value="1"/>
</dbReference>
<dbReference type="GO" id="GO:0051536">
    <property type="term" value="F:iron-sulfur cluster binding"/>
    <property type="evidence" value="ECO:0007669"/>
    <property type="project" value="InterPro"/>
</dbReference>
<name>A0A1I7N8M1_9BACT</name>
<accession>A0A1I7N8M1</accession>
<protein>
    <recommendedName>
        <fullName evidence="1">Elp3/MiaA/NifB-like radical SAM core domain-containing protein</fullName>
    </recommendedName>
</protein>
<dbReference type="GO" id="GO:0003824">
    <property type="term" value="F:catalytic activity"/>
    <property type="evidence" value="ECO:0007669"/>
    <property type="project" value="InterPro"/>
</dbReference>
<dbReference type="EMBL" id="FPCJ01000001">
    <property type="protein sequence ID" value="SFV31032.1"/>
    <property type="molecule type" value="Genomic_DNA"/>
</dbReference>
<dbReference type="InterPro" id="IPR006638">
    <property type="entry name" value="Elp3/MiaA/NifB-like_rSAM"/>
</dbReference>
<sequence length="304" mass="35215">MKRKPEVQLDPFLPYHFLHEQEPDQQGMIREVNTIFLTSKTCVFSCIFCDLWKNTLPQAPPRGAFLKQIHYTLEQLPHASVVKLYNNGNFFDPKCLSPDDYPDICNCLNSYERVVVENHPLLCGPLCANFQQQLSGQLEIAMGLETIHPQVLPRLKKQLTRDDFCRAADFLLRQHIDIRVFLMLSPPFLTDREESIHWTLESIHFAFAHGASCCSVIPTRATTAVMQQLQQQGNYRAPTLDMLEEVMEKALQRGYRRVFADTWDIAFMSACPHCFEARKQRLERMNLTQQLQPPVYCAYCQNNS</sequence>
<dbReference type="InterPro" id="IPR005909">
    <property type="entry name" value="RaSEA"/>
</dbReference>